<evidence type="ECO:0000313" key="2">
    <source>
        <dbReference type="EMBL" id="GAA3565852.1"/>
    </source>
</evidence>
<name>A0ABP6XIK7_9ACTN</name>
<accession>A0ABP6XIK7</accession>
<dbReference type="Proteomes" id="UP001500767">
    <property type="component" value="Unassembled WGS sequence"/>
</dbReference>
<feature type="transmembrane region" description="Helical" evidence="1">
    <location>
        <begin position="12"/>
        <end position="31"/>
    </location>
</feature>
<sequence>MLDAKVRREIAQLGRLWLLALACAGTGATVVSRTGSVKVGIIAFLISLVILGPVLWVIERRLRRRRPQPDATRP</sequence>
<evidence type="ECO:0000313" key="3">
    <source>
        <dbReference type="Proteomes" id="UP001500767"/>
    </source>
</evidence>
<comment type="caution">
    <text evidence="2">The sequence shown here is derived from an EMBL/GenBank/DDBJ whole genome shotgun (WGS) entry which is preliminary data.</text>
</comment>
<dbReference type="RefSeq" id="WP_204910618.1">
    <property type="nucleotide sequence ID" value="NZ_BAAAYR010000002.1"/>
</dbReference>
<feature type="transmembrane region" description="Helical" evidence="1">
    <location>
        <begin position="37"/>
        <end position="58"/>
    </location>
</feature>
<proteinExistence type="predicted"/>
<keyword evidence="1" id="KW-1133">Transmembrane helix</keyword>
<keyword evidence="1" id="KW-0812">Transmembrane</keyword>
<protein>
    <submittedName>
        <fullName evidence="2">Uncharacterized protein</fullName>
    </submittedName>
</protein>
<keyword evidence="3" id="KW-1185">Reference proteome</keyword>
<dbReference type="EMBL" id="BAAAYR010000002">
    <property type="protein sequence ID" value="GAA3565852.1"/>
    <property type="molecule type" value="Genomic_DNA"/>
</dbReference>
<organism evidence="2 3">
    <name type="scientific">Microlunatus spumicola</name>
    <dbReference type="NCBI Taxonomy" id="81499"/>
    <lineage>
        <taxon>Bacteria</taxon>
        <taxon>Bacillati</taxon>
        <taxon>Actinomycetota</taxon>
        <taxon>Actinomycetes</taxon>
        <taxon>Propionibacteriales</taxon>
        <taxon>Propionibacteriaceae</taxon>
        <taxon>Microlunatus</taxon>
    </lineage>
</organism>
<gene>
    <name evidence="2" type="ORF">GCM10022197_22150</name>
</gene>
<reference evidence="3" key="1">
    <citation type="journal article" date="2019" name="Int. J. Syst. Evol. Microbiol.">
        <title>The Global Catalogue of Microorganisms (GCM) 10K type strain sequencing project: providing services to taxonomists for standard genome sequencing and annotation.</title>
        <authorList>
            <consortium name="The Broad Institute Genomics Platform"/>
            <consortium name="The Broad Institute Genome Sequencing Center for Infectious Disease"/>
            <person name="Wu L."/>
            <person name="Ma J."/>
        </authorList>
    </citation>
    <scope>NUCLEOTIDE SEQUENCE [LARGE SCALE GENOMIC DNA]</scope>
    <source>
        <strain evidence="3">JCM 16540</strain>
    </source>
</reference>
<evidence type="ECO:0000256" key="1">
    <source>
        <dbReference type="SAM" id="Phobius"/>
    </source>
</evidence>
<keyword evidence="1" id="KW-0472">Membrane</keyword>